<feature type="compositionally biased region" description="Pro residues" evidence="1">
    <location>
        <begin position="45"/>
        <end position="60"/>
    </location>
</feature>
<evidence type="ECO:0000313" key="2">
    <source>
        <dbReference type="EMBL" id="GFD11701.1"/>
    </source>
</evidence>
<feature type="non-terminal residue" evidence="2">
    <location>
        <position position="146"/>
    </location>
</feature>
<sequence length="146" mass="15743">VETPLFENMLQVREVDAEEEVQVSAHVDQENATEEIADDVAQPTSPLPPSPIIPSSPPHQSPRIYPSQATEGSSILVQQVLDKCSALVLRVKGLDTPISAAKPKVLKIVPATPTISTRKRKGVVIRDPEEELHDDTPAEGLVGDSL</sequence>
<gene>
    <name evidence="2" type="ORF">Tci_883670</name>
</gene>
<protein>
    <submittedName>
        <fullName evidence="2">Uncharacterized protein</fullName>
    </submittedName>
</protein>
<evidence type="ECO:0000256" key="1">
    <source>
        <dbReference type="SAM" id="MobiDB-lite"/>
    </source>
</evidence>
<accession>A0A699TQG9</accession>
<dbReference type="AlphaFoldDB" id="A0A699TQG9"/>
<feature type="region of interest" description="Disordered" evidence="1">
    <location>
        <begin position="126"/>
        <end position="146"/>
    </location>
</feature>
<name>A0A699TQG9_TANCI</name>
<proteinExistence type="predicted"/>
<feature type="non-terminal residue" evidence="2">
    <location>
        <position position="1"/>
    </location>
</feature>
<comment type="caution">
    <text evidence="2">The sequence shown here is derived from an EMBL/GenBank/DDBJ whole genome shotgun (WGS) entry which is preliminary data.</text>
</comment>
<reference evidence="2" key="1">
    <citation type="journal article" date="2019" name="Sci. Rep.">
        <title>Draft genome of Tanacetum cinerariifolium, the natural source of mosquito coil.</title>
        <authorList>
            <person name="Yamashiro T."/>
            <person name="Shiraishi A."/>
            <person name="Satake H."/>
            <person name="Nakayama K."/>
        </authorList>
    </citation>
    <scope>NUCLEOTIDE SEQUENCE</scope>
</reference>
<dbReference type="EMBL" id="BKCJ011260773">
    <property type="protein sequence ID" value="GFD11701.1"/>
    <property type="molecule type" value="Genomic_DNA"/>
</dbReference>
<feature type="region of interest" description="Disordered" evidence="1">
    <location>
        <begin position="17"/>
        <end position="69"/>
    </location>
</feature>
<organism evidence="2">
    <name type="scientific">Tanacetum cinerariifolium</name>
    <name type="common">Dalmatian daisy</name>
    <name type="synonym">Chrysanthemum cinerariifolium</name>
    <dbReference type="NCBI Taxonomy" id="118510"/>
    <lineage>
        <taxon>Eukaryota</taxon>
        <taxon>Viridiplantae</taxon>
        <taxon>Streptophyta</taxon>
        <taxon>Embryophyta</taxon>
        <taxon>Tracheophyta</taxon>
        <taxon>Spermatophyta</taxon>
        <taxon>Magnoliopsida</taxon>
        <taxon>eudicotyledons</taxon>
        <taxon>Gunneridae</taxon>
        <taxon>Pentapetalae</taxon>
        <taxon>asterids</taxon>
        <taxon>campanulids</taxon>
        <taxon>Asterales</taxon>
        <taxon>Asteraceae</taxon>
        <taxon>Asteroideae</taxon>
        <taxon>Anthemideae</taxon>
        <taxon>Anthemidinae</taxon>
        <taxon>Tanacetum</taxon>
    </lineage>
</organism>